<dbReference type="AlphaFoldDB" id="A0A382U5Q1"/>
<organism evidence="1">
    <name type="scientific">marine metagenome</name>
    <dbReference type="NCBI Taxonomy" id="408172"/>
    <lineage>
        <taxon>unclassified sequences</taxon>
        <taxon>metagenomes</taxon>
        <taxon>ecological metagenomes</taxon>
    </lineage>
</organism>
<protein>
    <submittedName>
        <fullName evidence="1">Uncharacterized protein</fullName>
    </submittedName>
</protein>
<name>A0A382U5Q1_9ZZZZ</name>
<feature type="non-terminal residue" evidence="1">
    <location>
        <position position="136"/>
    </location>
</feature>
<evidence type="ECO:0000313" key="1">
    <source>
        <dbReference type="EMBL" id="SVD29111.1"/>
    </source>
</evidence>
<reference evidence="1" key="1">
    <citation type="submission" date="2018-05" db="EMBL/GenBank/DDBJ databases">
        <authorList>
            <person name="Lanie J.A."/>
            <person name="Ng W.-L."/>
            <person name="Kazmierczak K.M."/>
            <person name="Andrzejewski T.M."/>
            <person name="Davidsen T.M."/>
            <person name="Wayne K.J."/>
            <person name="Tettelin H."/>
            <person name="Glass J.I."/>
            <person name="Rusch D."/>
            <person name="Podicherti R."/>
            <person name="Tsui H.-C.T."/>
            <person name="Winkler M.E."/>
        </authorList>
    </citation>
    <scope>NUCLEOTIDE SEQUENCE</scope>
</reference>
<gene>
    <name evidence="1" type="ORF">METZ01_LOCUS381965</name>
</gene>
<dbReference type="EMBL" id="UINC01141401">
    <property type="protein sequence ID" value="SVD29111.1"/>
    <property type="molecule type" value="Genomic_DNA"/>
</dbReference>
<proteinExistence type="predicted"/>
<sequence length="136" mass="15517">MANKIWQKSKIIKSSDPESYQLAKSYFTEHRKISTEHYSDLLKKGLIRFNKYKDDIMLVYPSLSTETAILALENKHFNVYRIQKIFLNPDGSKHHKGKRHLGSNGNESAAFVIPPLNEQVESKHAAVCEGLEDALS</sequence>
<accession>A0A382U5Q1</accession>